<proteinExistence type="predicted"/>
<dbReference type="InterPro" id="IPR037523">
    <property type="entry name" value="VOC_core"/>
</dbReference>
<evidence type="ECO:0000313" key="3">
    <source>
        <dbReference type="Proteomes" id="UP001241072"/>
    </source>
</evidence>
<dbReference type="Proteomes" id="UP001241072">
    <property type="component" value="Unassembled WGS sequence"/>
</dbReference>
<protein>
    <submittedName>
        <fullName evidence="2">VOC family protein</fullName>
    </submittedName>
</protein>
<dbReference type="InterPro" id="IPR029068">
    <property type="entry name" value="Glyas_Bleomycin-R_OHBP_Dase"/>
</dbReference>
<dbReference type="RefSeq" id="WP_305003225.1">
    <property type="nucleotide sequence ID" value="NZ_JAUQUB010000002.1"/>
</dbReference>
<gene>
    <name evidence="2" type="ORF">Q5716_11210</name>
</gene>
<dbReference type="Pfam" id="PF00903">
    <property type="entry name" value="Glyoxalase"/>
    <property type="match status" value="1"/>
</dbReference>
<accession>A0ABT9BP34</accession>
<name>A0ABT9BP34_9MICO</name>
<reference evidence="2 3" key="1">
    <citation type="submission" date="2023-07" db="EMBL/GenBank/DDBJ databases">
        <title>Protaetiibacter sp. nov WY-16 isolated from soil.</title>
        <authorList>
            <person name="Liu B."/>
            <person name="Wan Y."/>
        </authorList>
    </citation>
    <scope>NUCLEOTIDE SEQUENCE [LARGE SCALE GENOMIC DNA]</scope>
    <source>
        <strain evidence="2 3">WY-16</strain>
    </source>
</reference>
<evidence type="ECO:0000313" key="2">
    <source>
        <dbReference type="EMBL" id="MDO7882793.1"/>
    </source>
</evidence>
<feature type="domain" description="VOC" evidence="1">
    <location>
        <begin position="14"/>
        <end position="150"/>
    </location>
</feature>
<comment type="caution">
    <text evidence="2">The sequence shown here is derived from an EMBL/GenBank/DDBJ whole genome shotgun (WGS) entry which is preliminary data.</text>
</comment>
<evidence type="ECO:0000259" key="1">
    <source>
        <dbReference type="PROSITE" id="PS51819"/>
    </source>
</evidence>
<dbReference type="SUPFAM" id="SSF54593">
    <property type="entry name" value="Glyoxalase/Bleomycin resistance protein/Dihydroxybiphenyl dioxygenase"/>
    <property type="match status" value="1"/>
</dbReference>
<dbReference type="PROSITE" id="PS51819">
    <property type="entry name" value="VOC"/>
    <property type="match status" value="1"/>
</dbReference>
<dbReference type="Gene3D" id="3.10.180.10">
    <property type="entry name" value="2,3-Dihydroxybiphenyl 1,2-Dioxygenase, domain 1"/>
    <property type="match status" value="1"/>
</dbReference>
<dbReference type="EMBL" id="JAUQUB010000002">
    <property type="protein sequence ID" value="MDO7882793.1"/>
    <property type="molecule type" value="Genomic_DNA"/>
</dbReference>
<sequence>MPKHAEHGGALAWSWHHAGLVVESLDRSIEFYRDTLGFEVEFLVRDMDDQFQRTVGVDGVVCDLAQLVAPFSSTRLELIEVRDVPAGLDPRLPVHVGVGHGAYQVRELEASIDALVERGGSLMGEIVLFEEGRAVYCWGPTGTVIELEEAW</sequence>
<organism evidence="2 3">
    <name type="scientific">Antiquaquibacter soli</name>
    <dbReference type="NCBI Taxonomy" id="3064523"/>
    <lineage>
        <taxon>Bacteria</taxon>
        <taxon>Bacillati</taxon>
        <taxon>Actinomycetota</taxon>
        <taxon>Actinomycetes</taxon>
        <taxon>Micrococcales</taxon>
        <taxon>Microbacteriaceae</taxon>
        <taxon>Antiquaquibacter</taxon>
    </lineage>
</organism>
<dbReference type="InterPro" id="IPR004360">
    <property type="entry name" value="Glyas_Fos-R_dOase_dom"/>
</dbReference>
<keyword evidence="3" id="KW-1185">Reference proteome</keyword>